<evidence type="ECO:0000256" key="8">
    <source>
        <dbReference type="ARBA" id="ARBA00023136"/>
    </source>
</evidence>
<dbReference type="InterPro" id="IPR004703">
    <property type="entry name" value="PTS_sugar-sp_permease"/>
</dbReference>
<comment type="subcellular location">
    <subcellularLocation>
        <location evidence="1">Cell membrane</location>
        <topology evidence="1">Multi-pass membrane protein</topology>
    </subcellularLocation>
</comment>
<dbReference type="InterPro" id="IPR013853">
    <property type="entry name" value="EIIC-GAT"/>
</dbReference>
<feature type="transmembrane region" description="Helical" evidence="9">
    <location>
        <begin position="47"/>
        <end position="65"/>
    </location>
</feature>
<proteinExistence type="predicted"/>
<feature type="domain" description="PTS EIIC type-2" evidence="10">
    <location>
        <begin position="12"/>
        <end position="240"/>
    </location>
</feature>
<evidence type="ECO:0000313" key="11">
    <source>
        <dbReference type="EMBL" id="BBU80066.1"/>
    </source>
</evidence>
<dbReference type="Proteomes" id="UP000467488">
    <property type="component" value="Chromosome"/>
</dbReference>
<dbReference type="Pfam" id="PF03611">
    <property type="entry name" value="EIIC-GAT"/>
    <property type="match status" value="1"/>
</dbReference>
<evidence type="ECO:0000256" key="5">
    <source>
        <dbReference type="ARBA" id="ARBA00022683"/>
    </source>
</evidence>
<dbReference type="GO" id="GO:0005886">
    <property type="term" value="C:plasma membrane"/>
    <property type="evidence" value="ECO:0007669"/>
    <property type="project" value="UniProtKB-SubCell"/>
</dbReference>
<feature type="transmembrane region" description="Helical" evidence="9">
    <location>
        <begin position="12"/>
        <end position="35"/>
    </location>
</feature>
<evidence type="ECO:0000256" key="6">
    <source>
        <dbReference type="ARBA" id="ARBA00022692"/>
    </source>
</evidence>
<evidence type="ECO:0000256" key="3">
    <source>
        <dbReference type="ARBA" id="ARBA00022475"/>
    </source>
</evidence>
<evidence type="ECO:0000256" key="9">
    <source>
        <dbReference type="SAM" id="Phobius"/>
    </source>
</evidence>
<feature type="transmembrane region" description="Helical" evidence="9">
    <location>
        <begin position="192"/>
        <end position="213"/>
    </location>
</feature>
<keyword evidence="2" id="KW-0813">Transport</keyword>
<dbReference type="PANTHER" id="PTHR37324">
    <property type="entry name" value="PTS SYSTEM GALACTITOL-SPECIFIC EIIC COMPONENT"/>
    <property type="match status" value="1"/>
</dbReference>
<gene>
    <name evidence="11" type="ORF">EIMP300_14660</name>
</gene>
<keyword evidence="3" id="KW-1003">Cell membrane</keyword>
<evidence type="ECO:0000256" key="1">
    <source>
        <dbReference type="ARBA" id="ARBA00004651"/>
    </source>
</evidence>
<sequence length="240" mass="26099">MNDIAHTLYNIVQYILGFGPTVMLPLVLFILALFFKVKPAKALRSSLTVGIGFVGIYAIFDILTIRHSNAAPRSNVGPAAQAMVERTGINLPVVDLGWPPLSAITWGSPIAPFVIPLTILINVAMLALNKTRTVDVDMWNYWHFALAGTLVYYSSGSLFFGLLAAAIAAVVVLKLADWSAPLVQKYFGLEGISLPTLSSVVFFPVGLLVDKIIDHIPGLNRIHIDPETVQKKFGIFGEPK</sequence>
<evidence type="ECO:0000313" key="12">
    <source>
        <dbReference type="Proteomes" id="UP000467488"/>
    </source>
</evidence>
<dbReference type="GO" id="GO:0009401">
    <property type="term" value="P:phosphoenolpyruvate-dependent sugar phosphotransferase system"/>
    <property type="evidence" value="ECO:0007669"/>
    <property type="project" value="UniProtKB-KW"/>
</dbReference>
<dbReference type="InterPro" id="IPR013014">
    <property type="entry name" value="PTS_EIIC_2"/>
</dbReference>
<dbReference type="PROSITE" id="PS51104">
    <property type="entry name" value="PTS_EIIC_TYPE_2"/>
    <property type="match status" value="1"/>
</dbReference>
<reference evidence="11 12" key="1">
    <citation type="submission" date="2020-01" db="EMBL/GenBank/DDBJ databases">
        <title>Dynamics of blaIMP-6 dissemination in carbapenem resistant Enterobacteriacea isolated from regional surveillance in Osaka, Japan.</title>
        <authorList>
            <person name="Abe R."/>
            <person name="Akeda Y."/>
            <person name="Sugawara Y."/>
            <person name="Yamamoto N."/>
            <person name="Tomono K."/>
            <person name="Takeuchi D."/>
            <person name="Kawahara R."/>
            <person name="Hamada S."/>
        </authorList>
    </citation>
    <scope>NUCLEOTIDE SEQUENCE [LARGE SCALE GENOMIC DNA]</scope>
    <source>
        <strain evidence="11 12">E300</strain>
    </source>
</reference>
<evidence type="ECO:0000256" key="4">
    <source>
        <dbReference type="ARBA" id="ARBA00022597"/>
    </source>
</evidence>
<keyword evidence="8 9" id="KW-0472">Membrane</keyword>
<dbReference type="EMBL" id="AP022360">
    <property type="protein sequence ID" value="BBU80066.1"/>
    <property type="molecule type" value="Genomic_DNA"/>
</dbReference>
<keyword evidence="7 9" id="KW-1133">Transmembrane helix</keyword>
<feature type="transmembrane region" description="Helical" evidence="9">
    <location>
        <begin position="110"/>
        <end position="129"/>
    </location>
</feature>
<dbReference type="PANTHER" id="PTHR37324:SF2">
    <property type="entry name" value="PTS SYSTEM GALACTITOL-SPECIFIC EIIC COMPONENT"/>
    <property type="match status" value="1"/>
</dbReference>
<keyword evidence="6 9" id="KW-0812">Transmembrane</keyword>
<feature type="transmembrane region" description="Helical" evidence="9">
    <location>
        <begin position="150"/>
        <end position="172"/>
    </location>
</feature>
<evidence type="ECO:0000256" key="7">
    <source>
        <dbReference type="ARBA" id="ARBA00022989"/>
    </source>
</evidence>
<protein>
    <recommendedName>
        <fullName evidence="10">PTS EIIC type-2 domain-containing protein</fullName>
    </recommendedName>
</protein>
<dbReference type="AlphaFoldDB" id="A0A8S0FGQ7"/>
<evidence type="ECO:0000256" key="2">
    <source>
        <dbReference type="ARBA" id="ARBA00022448"/>
    </source>
</evidence>
<dbReference type="GO" id="GO:0015577">
    <property type="term" value="F:galactitol transmembrane transporter activity"/>
    <property type="evidence" value="ECO:0007669"/>
    <property type="project" value="InterPro"/>
</dbReference>
<evidence type="ECO:0000259" key="10">
    <source>
        <dbReference type="PROSITE" id="PS51104"/>
    </source>
</evidence>
<keyword evidence="4" id="KW-0762">Sugar transport</keyword>
<organism evidence="11 12">
    <name type="scientific">Escherichia coli</name>
    <dbReference type="NCBI Taxonomy" id="562"/>
    <lineage>
        <taxon>Bacteria</taxon>
        <taxon>Pseudomonadati</taxon>
        <taxon>Pseudomonadota</taxon>
        <taxon>Gammaproteobacteria</taxon>
        <taxon>Enterobacterales</taxon>
        <taxon>Enterobacteriaceae</taxon>
        <taxon>Escherichia</taxon>
    </lineage>
</organism>
<keyword evidence="5" id="KW-0598">Phosphotransferase system</keyword>
<accession>A0A8S0FGQ7</accession>
<name>A0A8S0FGQ7_ECOLX</name>